<feature type="region of interest" description="Disordered" evidence="1">
    <location>
        <begin position="18"/>
        <end position="42"/>
    </location>
</feature>
<gene>
    <name evidence="2" type="ORF">THRCLA_20405</name>
</gene>
<dbReference type="Proteomes" id="UP000243217">
    <property type="component" value="Unassembled WGS sequence"/>
</dbReference>
<accession>A0A1W0A7T5</accession>
<name>A0A1W0A7T5_9STRA</name>
<evidence type="ECO:0000313" key="3">
    <source>
        <dbReference type="Proteomes" id="UP000243217"/>
    </source>
</evidence>
<feature type="region of interest" description="Disordered" evidence="1">
    <location>
        <begin position="69"/>
        <end position="96"/>
    </location>
</feature>
<evidence type="ECO:0000256" key="1">
    <source>
        <dbReference type="SAM" id="MobiDB-lite"/>
    </source>
</evidence>
<organism evidence="2 3">
    <name type="scientific">Thraustotheca clavata</name>
    <dbReference type="NCBI Taxonomy" id="74557"/>
    <lineage>
        <taxon>Eukaryota</taxon>
        <taxon>Sar</taxon>
        <taxon>Stramenopiles</taxon>
        <taxon>Oomycota</taxon>
        <taxon>Saprolegniomycetes</taxon>
        <taxon>Saprolegniales</taxon>
        <taxon>Achlyaceae</taxon>
        <taxon>Thraustotheca</taxon>
    </lineage>
</organism>
<dbReference type="OrthoDB" id="76618at2759"/>
<reference evidence="2 3" key="1">
    <citation type="journal article" date="2014" name="Genome Biol. Evol.">
        <title>The secreted proteins of Achlya hypogyna and Thraustotheca clavata identify the ancestral oomycete secretome and reveal gene acquisitions by horizontal gene transfer.</title>
        <authorList>
            <person name="Misner I."/>
            <person name="Blouin N."/>
            <person name="Leonard G."/>
            <person name="Richards T.A."/>
            <person name="Lane C.E."/>
        </authorList>
    </citation>
    <scope>NUCLEOTIDE SEQUENCE [LARGE SCALE GENOMIC DNA]</scope>
    <source>
        <strain evidence="2 3">ATCC 34112</strain>
    </source>
</reference>
<keyword evidence="3" id="KW-1185">Reference proteome</keyword>
<dbReference type="AlphaFoldDB" id="A0A1W0A7T5"/>
<protein>
    <submittedName>
        <fullName evidence="2">Uncharacterized protein</fullName>
    </submittedName>
</protein>
<proteinExistence type="predicted"/>
<feature type="compositionally biased region" description="Basic and acidic residues" evidence="1">
    <location>
        <begin position="20"/>
        <end position="40"/>
    </location>
</feature>
<sequence>MSFVKSIVRQFSGSSSSIETVEKKLERERAQRHSDYEQLKMTKMANASYQRGGLSLQDDLLRSAQQKLSRQASYGSERPRSFSRTSARSRESSFELIDRSREGSFHEIDPMEYMGEEFVVVEAITALEEAQAMQQEDTDVYTHTVVNSIVRELVDTVSKKSITKSLAMRYTKEWIEAAMAKRENHEKAPAMYMRYKKIQPFVQETIARELAKSTVKTALIAGVKAAEAIVSEQTLMKANDLNVGIENNENSIRDLAKKTTEKSLESAMKSAQVILNERALMQDQDKVAQFDKIACENTSTASLAASPTIPEEIHVEKNSDAVIKNRVSAQASEDLVAFYAQRKKLQLERSKKNRMDEHEKMSALAQHKSWSRVLTLIDCPEDVNFATVTPSIARMFGILQAHAA</sequence>
<dbReference type="EMBL" id="JNBS01000359">
    <property type="protein sequence ID" value="OQS06295.1"/>
    <property type="molecule type" value="Genomic_DNA"/>
</dbReference>
<comment type="caution">
    <text evidence="2">The sequence shown here is derived from an EMBL/GenBank/DDBJ whole genome shotgun (WGS) entry which is preliminary data.</text>
</comment>
<evidence type="ECO:0000313" key="2">
    <source>
        <dbReference type="EMBL" id="OQS06295.1"/>
    </source>
</evidence>